<evidence type="ECO:0000313" key="1">
    <source>
        <dbReference type="EMBL" id="GAB56161.1"/>
    </source>
</evidence>
<comment type="caution">
    <text evidence="1">The sequence shown here is derived from an EMBL/GenBank/DDBJ whole genome shotgun (WGS) entry which is preliminary data.</text>
</comment>
<organism evidence="1 2">
    <name type="scientific">Glaciecola punicea ACAM 611</name>
    <dbReference type="NCBI Taxonomy" id="1121923"/>
    <lineage>
        <taxon>Bacteria</taxon>
        <taxon>Pseudomonadati</taxon>
        <taxon>Pseudomonadota</taxon>
        <taxon>Gammaproteobacteria</taxon>
        <taxon>Alteromonadales</taxon>
        <taxon>Alteromonadaceae</taxon>
        <taxon>Glaciecola</taxon>
    </lineage>
</organism>
<accession>H5TCY4</accession>
<keyword evidence="2" id="KW-1185">Reference proteome</keyword>
<dbReference type="Proteomes" id="UP000053586">
    <property type="component" value="Unassembled WGS sequence"/>
</dbReference>
<gene>
    <name evidence="1" type="ORF">GPUN_2046</name>
</gene>
<protein>
    <submittedName>
        <fullName evidence="1">Uncharacterized protein</fullName>
    </submittedName>
</protein>
<sequence length="495" mass="56994">MKVSTYKGSVDYKALGTVETLNVLLEHRKIMSQCIREMDAAAINYIPEYAIFTRVKKYTEDVKSDTRKRINIAFSTSNLLQAHIVMDVDNSQGENRLYFQDSVLAVVRLCDVSLFKKLTDIQLKTHLQILNKAHLGIVSGHYNFVDDDDDFAEFIDNLFLHIGRLLSDVRQNIVKMQSLSKDLEALTSSSAKSSLTSAQYVEAKQQWLQQIVKLYERHIMPLLVFLNPDTTYQDFEGLHGVVSKIHDALLAHNKTQIANNIQSYALSFLNYYQPIEATASTINRFIHKERDSIKRFNAIEHFYQNKLVPELQSTLSDNLNKRRIGSAAIILPSFSPNILAFVRPIGYGFNDSPAYFKNLFNELQGRTLDVSHFNELLGVLGKASTNQRALQRMQRHKRLVDVLEKVTLRDTDDLVNMLHMRLQDKFNDYHLYDLISSIGFIKGSRRGFTIKHTNLFGWVSHNTIKDTSQMHENYRYRKVRCIANQSPLKAQDPHD</sequence>
<dbReference type="eggNOG" id="ENOG502ZBF9">
    <property type="taxonomic scope" value="Bacteria"/>
</dbReference>
<reference evidence="1 2" key="1">
    <citation type="journal article" date="2012" name="J. Bacteriol.">
        <title>Genome sequence of proteorhodopsin-containing sea ice bacterium Glaciecola punicea ACAM 611T.</title>
        <authorList>
            <person name="Qin Q.-L."/>
            <person name="Xie B.-B."/>
            <person name="Shu Y.-L."/>
            <person name="Rong J.-C."/>
            <person name="Zhao D.-L."/>
            <person name="Zhang X.-Y."/>
            <person name="Chen X.-L."/>
            <person name="Zhou B.-C."/>
            <person name="Zhanga Y.-Z."/>
        </authorList>
    </citation>
    <scope>NUCLEOTIDE SEQUENCE [LARGE SCALE GENOMIC DNA]</scope>
    <source>
        <strain evidence="1 2">ACAM 611</strain>
    </source>
</reference>
<dbReference type="STRING" id="56804.BAE46_11685"/>
<dbReference type="EMBL" id="BAET01000022">
    <property type="protein sequence ID" value="GAB56161.1"/>
    <property type="molecule type" value="Genomic_DNA"/>
</dbReference>
<name>H5TCY4_9ALTE</name>
<dbReference type="OrthoDB" id="5808494at2"/>
<dbReference type="AlphaFoldDB" id="H5TCY4"/>
<proteinExistence type="predicted"/>
<evidence type="ECO:0000313" key="2">
    <source>
        <dbReference type="Proteomes" id="UP000053586"/>
    </source>
</evidence>
<reference evidence="1 2" key="2">
    <citation type="journal article" date="2017" name="Antonie Van Leeuwenhoek">
        <title>Rhizobium rhizosphaerae sp. nov., a novel species isolated from rice rhizosphere.</title>
        <authorList>
            <person name="Zhao J.J."/>
            <person name="Zhang J."/>
            <person name="Zhang R.J."/>
            <person name="Zhang C.W."/>
            <person name="Yin H.Q."/>
            <person name="Zhang X.X."/>
        </authorList>
    </citation>
    <scope>NUCLEOTIDE SEQUENCE [LARGE SCALE GENOMIC DNA]</scope>
    <source>
        <strain evidence="1 2">ACAM 611</strain>
    </source>
</reference>
<dbReference type="RefSeq" id="WP_006006026.1">
    <property type="nucleotide sequence ID" value="NZ_BAET01000022.1"/>
</dbReference>